<evidence type="ECO:0000256" key="7">
    <source>
        <dbReference type="ARBA" id="ARBA00022827"/>
    </source>
</evidence>
<keyword evidence="4 11" id="KW-0285">Flavoprotein</keyword>
<comment type="similarity">
    <text evidence="11">Belongs to the ApbE family.</text>
</comment>
<dbReference type="RefSeq" id="WP_209874921.1">
    <property type="nucleotide sequence ID" value="NZ_JAGGLV010000010.1"/>
</dbReference>
<keyword evidence="6 11" id="KW-0479">Metal-binding</keyword>
<evidence type="ECO:0000313" key="12">
    <source>
        <dbReference type="EMBL" id="MBP2113169.1"/>
    </source>
</evidence>
<protein>
    <recommendedName>
        <fullName evidence="3 11">FAD:protein FMN transferase</fullName>
        <ecNumber evidence="2 11">2.7.1.180</ecNumber>
    </recommendedName>
    <alternativeName>
        <fullName evidence="9 11">Flavin transferase</fullName>
    </alternativeName>
</protein>
<evidence type="ECO:0000256" key="10">
    <source>
        <dbReference type="ARBA" id="ARBA00048540"/>
    </source>
</evidence>
<dbReference type="SUPFAM" id="SSF143631">
    <property type="entry name" value="ApbE-like"/>
    <property type="match status" value="1"/>
</dbReference>
<evidence type="ECO:0000256" key="1">
    <source>
        <dbReference type="ARBA" id="ARBA00001946"/>
    </source>
</evidence>
<comment type="catalytic activity">
    <reaction evidence="10 11">
        <text>L-threonyl-[protein] + FAD = FMN-L-threonyl-[protein] + AMP + H(+)</text>
        <dbReference type="Rhea" id="RHEA:36847"/>
        <dbReference type="Rhea" id="RHEA-COMP:11060"/>
        <dbReference type="Rhea" id="RHEA-COMP:11061"/>
        <dbReference type="ChEBI" id="CHEBI:15378"/>
        <dbReference type="ChEBI" id="CHEBI:30013"/>
        <dbReference type="ChEBI" id="CHEBI:57692"/>
        <dbReference type="ChEBI" id="CHEBI:74257"/>
        <dbReference type="ChEBI" id="CHEBI:456215"/>
        <dbReference type="EC" id="2.7.1.180"/>
    </reaction>
</comment>
<dbReference type="Proteomes" id="UP000773462">
    <property type="component" value="Unassembled WGS sequence"/>
</dbReference>
<evidence type="ECO:0000256" key="4">
    <source>
        <dbReference type="ARBA" id="ARBA00022630"/>
    </source>
</evidence>
<dbReference type="InterPro" id="IPR003374">
    <property type="entry name" value="ApbE-like_sf"/>
</dbReference>
<dbReference type="PIRSF" id="PIRSF006268">
    <property type="entry name" value="ApbE"/>
    <property type="match status" value="1"/>
</dbReference>
<gene>
    <name evidence="12" type="ORF">J2Z70_003328</name>
</gene>
<evidence type="ECO:0000256" key="2">
    <source>
        <dbReference type="ARBA" id="ARBA00011955"/>
    </source>
</evidence>
<comment type="cofactor">
    <cofactor evidence="1">
        <name>Mg(2+)</name>
        <dbReference type="ChEBI" id="CHEBI:18420"/>
    </cofactor>
</comment>
<evidence type="ECO:0000256" key="9">
    <source>
        <dbReference type="ARBA" id="ARBA00031306"/>
    </source>
</evidence>
<keyword evidence="5 11" id="KW-0808">Transferase</keyword>
<evidence type="ECO:0000256" key="3">
    <source>
        <dbReference type="ARBA" id="ARBA00016337"/>
    </source>
</evidence>
<dbReference type="InterPro" id="IPR024932">
    <property type="entry name" value="ApbE"/>
</dbReference>
<dbReference type="EMBL" id="JAGGLV010000010">
    <property type="protein sequence ID" value="MBP2113169.1"/>
    <property type="molecule type" value="Genomic_DNA"/>
</dbReference>
<evidence type="ECO:0000256" key="8">
    <source>
        <dbReference type="ARBA" id="ARBA00022842"/>
    </source>
</evidence>
<evidence type="ECO:0000256" key="5">
    <source>
        <dbReference type="ARBA" id="ARBA00022679"/>
    </source>
</evidence>
<keyword evidence="13" id="KW-1185">Reference proteome</keyword>
<proteinExistence type="inferred from homology"/>
<keyword evidence="8 11" id="KW-0460">Magnesium</keyword>
<dbReference type="Gene3D" id="3.10.520.10">
    <property type="entry name" value="ApbE-like domains"/>
    <property type="match status" value="1"/>
</dbReference>
<dbReference type="PANTHER" id="PTHR30040:SF2">
    <property type="entry name" value="FAD:PROTEIN FMN TRANSFERASE"/>
    <property type="match status" value="1"/>
</dbReference>
<sequence>MEKKIIQLMGTVITMVVHHQNAAALLADAEQQLIDYEQRFSANNPNSALMQINHQAGKSPVIVDTDLFELIAIGKRESLVADSLLNIAIGPLVKAWKIGFAGAQHPPEAVIAECRQLIDPHHIQLDEERKTVFLEKERMEVDLGALAKGYFADRIVEVFKRQGASAGFIDLGGNVLTFGENPASEDGLWRVGIQNPQLPRGNYALVMKLKNQSIVTSGVYERKLEVAGRKYHHIFDGQTGYPVQSDVASLTIVSEQSLEGEIGSTRLYGKRAAEIIRTLNSTVKIEGIVITEHNELAVTDALRAYMAHL</sequence>
<name>A0ABS4NUT3_9BACL</name>
<evidence type="ECO:0000256" key="6">
    <source>
        <dbReference type="ARBA" id="ARBA00022723"/>
    </source>
</evidence>
<reference evidence="12 13" key="1">
    <citation type="submission" date="2021-03" db="EMBL/GenBank/DDBJ databases">
        <title>Genomic Encyclopedia of Type Strains, Phase IV (KMG-IV): sequencing the most valuable type-strain genomes for metagenomic binning, comparative biology and taxonomic classification.</title>
        <authorList>
            <person name="Goeker M."/>
        </authorList>
    </citation>
    <scope>NUCLEOTIDE SEQUENCE [LARGE SCALE GENOMIC DNA]</scope>
    <source>
        <strain evidence="12 13">DSM 101953</strain>
    </source>
</reference>
<evidence type="ECO:0000256" key="11">
    <source>
        <dbReference type="PIRNR" id="PIRNR006268"/>
    </source>
</evidence>
<accession>A0ABS4NUT3</accession>
<organism evidence="12 13">
    <name type="scientific">Paenibacillus silagei</name>
    <dbReference type="NCBI Taxonomy" id="1670801"/>
    <lineage>
        <taxon>Bacteria</taxon>
        <taxon>Bacillati</taxon>
        <taxon>Bacillota</taxon>
        <taxon>Bacilli</taxon>
        <taxon>Bacillales</taxon>
        <taxon>Paenibacillaceae</taxon>
        <taxon>Paenibacillus</taxon>
    </lineage>
</organism>
<evidence type="ECO:0000313" key="13">
    <source>
        <dbReference type="Proteomes" id="UP000773462"/>
    </source>
</evidence>
<dbReference type="EC" id="2.7.1.180" evidence="2 11"/>
<keyword evidence="12" id="KW-0449">Lipoprotein</keyword>
<comment type="caution">
    <text evidence="12">The sequence shown here is derived from an EMBL/GenBank/DDBJ whole genome shotgun (WGS) entry which is preliminary data.</text>
</comment>
<dbReference type="PANTHER" id="PTHR30040">
    <property type="entry name" value="THIAMINE BIOSYNTHESIS LIPOPROTEIN APBE"/>
    <property type="match status" value="1"/>
</dbReference>
<dbReference type="Pfam" id="PF02424">
    <property type="entry name" value="ApbE"/>
    <property type="match status" value="1"/>
</dbReference>
<keyword evidence="7 11" id="KW-0274">FAD</keyword>